<keyword evidence="5 11" id="KW-0378">Hydrolase</keyword>
<dbReference type="Gene3D" id="2.40.70.10">
    <property type="entry name" value="Acid Proteases"/>
    <property type="match status" value="2"/>
</dbReference>
<comment type="similarity">
    <text evidence="1 11">Belongs to the peptidase A1 family.</text>
</comment>
<evidence type="ECO:0000256" key="5">
    <source>
        <dbReference type="ARBA" id="ARBA00022801"/>
    </source>
</evidence>
<evidence type="ECO:0000256" key="9">
    <source>
        <dbReference type="ARBA" id="ARBA00067063"/>
    </source>
</evidence>
<feature type="active site" evidence="10">
    <location>
        <position position="301"/>
    </location>
</feature>
<evidence type="ECO:0000259" key="13">
    <source>
        <dbReference type="PROSITE" id="PS51767"/>
    </source>
</evidence>
<dbReference type="GO" id="GO:0005576">
    <property type="term" value="C:extracellular region"/>
    <property type="evidence" value="ECO:0007669"/>
    <property type="project" value="TreeGrafter"/>
</dbReference>
<comment type="function">
    <text evidence="8">Extracellular proteinase found in the pitcher fluid of carnivorous plants. Digest prey for nitrogen uptake.</text>
</comment>
<dbReference type="InterPro" id="IPR032799">
    <property type="entry name" value="TAXi_C"/>
</dbReference>
<accession>A0A833VDK2</accession>
<keyword evidence="3 12" id="KW-0732">Signal</keyword>
<evidence type="ECO:0000313" key="14">
    <source>
        <dbReference type="EMBL" id="KAF3320864.1"/>
    </source>
</evidence>
<feature type="chain" id="PRO_5032468809" description="nepenthesin" evidence="12">
    <location>
        <begin position="22"/>
        <end position="424"/>
    </location>
</feature>
<dbReference type="FunFam" id="2.40.70.10:FF:000033">
    <property type="entry name" value="Aspartyl protease family protein"/>
    <property type="match status" value="1"/>
</dbReference>
<evidence type="ECO:0000256" key="12">
    <source>
        <dbReference type="SAM" id="SignalP"/>
    </source>
</evidence>
<dbReference type="Proteomes" id="UP000623129">
    <property type="component" value="Unassembled WGS sequence"/>
</dbReference>
<dbReference type="AlphaFoldDB" id="A0A833VDK2"/>
<dbReference type="InterPro" id="IPR001461">
    <property type="entry name" value="Aspartic_peptidase_A1"/>
</dbReference>
<evidence type="ECO:0000256" key="2">
    <source>
        <dbReference type="ARBA" id="ARBA00022670"/>
    </source>
</evidence>
<evidence type="ECO:0000256" key="1">
    <source>
        <dbReference type="ARBA" id="ARBA00007447"/>
    </source>
</evidence>
<dbReference type="InterPro" id="IPR032861">
    <property type="entry name" value="TAXi_N"/>
</dbReference>
<dbReference type="EC" id="3.4.23.12" evidence="9"/>
<dbReference type="OrthoDB" id="660550at2759"/>
<dbReference type="PANTHER" id="PTHR47967">
    <property type="entry name" value="OS07G0603500 PROTEIN-RELATED"/>
    <property type="match status" value="1"/>
</dbReference>
<dbReference type="Pfam" id="PF14541">
    <property type="entry name" value="TAXi_C"/>
    <property type="match status" value="1"/>
</dbReference>
<feature type="domain" description="Peptidase A1" evidence="13">
    <location>
        <begin position="78"/>
        <end position="417"/>
    </location>
</feature>
<dbReference type="PANTHER" id="PTHR47967:SF27">
    <property type="entry name" value="OS07G0533600 PROTEIN"/>
    <property type="match status" value="1"/>
</dbReference>
<evidence type="ECO:0000256" key="7">
    <source>
        <dbReference type="ARBA" id="ARBA00051299"/>
    </source>
</evidence>
<keyword evidence="2 11" id="KW-0645">Protease</keyword>
<evidence type="ECO:0000256" key="10">
    <source>
        <dbReference type="PIRSR" id="PIRSR601461-1"/>
    </source>
</evidence>
<name>A0A833VDK2_9POAL</name>
<evidence type="ECO:0000256" key="11">
    <source>
        <dbReference type="RuleBase" id="RU000454"/>
    </source>
</evidence>
<dbReference type="EMBL" id="SWLB01000028">
    <property type="protein sequence ID" value="KAF3320864.1"/>
    <property type="molecule type" value="Genomic_DNA"/>
</dbReference>
<feature type="active site" evidence="10">
    <location>
        <position position="96"/>
    </location>
</feature>
<dbReference type="InterPro" id="IPR001969">
    <property type="entry name" value="Aspartic_peptidase_AS"/>
</dbReference>
<dbReference type="Pfam" id="PF14543">
    <property type="entry name" value="TAXi_N"/>
    <property type="match status" value="1"/>
</dbReference>
<keyword evidence="4 11" id="KW-0064">Aspartyl protease</keyword>
<dbReference type="InterPro" id="IPR033121">
    <property type="entry name" value="PEPTIDASE_A1"/>
</dbReference>
<dbReference type="FunFam" id="2.40.70.10:FF:000016">
    <property type="entry name" value="Probable aspartic protease At2g35615"/>
    <property type="match status" value="1"/>
</dbReference>
<gene>
    <name evidence="14" type="ORF">FCM35_KLT14998</name>
</gene>
<dbReference type="CDD" id="cd05476">
    <property type="entry name" value="pepsin_A_like_plant"/>
    <property type="match status" value="1"/>
</dbReference>
<protein>
    <recommendedName>
        <fullName evidence="9">nepenthesin</fullName>
        <ecNumber evidence="9">3.4.23.12</ecNumber>
    </recommendedName>
</protein>
<dbReference type="GO" id="GO:0006508">
    <property type="term" value="P:proteolysis"/>
    <property type="evidence" value="ECO:0007669"/>
    <property type="project" value="UniProtKB-KW"/>
</dbReference>
<evidence type="ECO:0000313" key="15">
    <source>
        <dbReference type="Proteomes" id="UP000623129"/>
    </source>
</evidence>
<dbReference type="SUPFAM" id="SSF50630">
    <property type="entry name" value="Acid proteases"/>
    <property type="match status" value="1"/>
</dbReference>
<comment type="caution">
    <text evidence="14">The sequence shown here is derived from an EMBL/GenBank/DDBJ whole genome shotgun (WGS) entry which is preliminary data.</text>
</comment>
<sequence length="424" mass="45338">MSLVQPLTIFLLFLLPFLASSWHSARLELKYVDSTTYFSRSELIRRATHRSLRRVSNLASLGPSNNFSAGCHASTASYVIDISIGTPPVLMSAILDTGSDLIWTQCSPCIACFSQPNPIFTPANSTTFSKVPCSSSLCKSLPKSLCNSQCDYEYSYGDGSSTKGLMGFETFSFGADNSVKIPGIGFGCGTNNVGATDNSSGIVGMGRGALSLVSQLNITKFLYCFNSIHNKSSSILHLGSWANITSNASKSTPFMPNPTGSPMSSFYYLSLQGITVGEALLPIPPSVFQLTPDGGGGLIIDSGTTVTALEERAFIMVTRAFMSRIKLPQASGASLGLSLCFTLPEGGIKSVNIPKMIFHFAGADMDLPLENYMVEDTASKLLCLGMVGTRGISILGNMQQQNMNILYDMQEGMLSFEPAVCSKL</sequence>
<dbReference type="InterPro" id="IPR051708">
    <property type="entry name" value="Plant_Aspart_Prot_A1"/>
</dbReference>
<evidence type="ECO:0000256" key="6">
    <source>
        <dbReference type="ARBA" id="ARBA00023180"/>
    </source>
</evidence>
<reference evidence="14" key="1">
    <citation type="submission" date="2020-01" db="EMBL/GenBank/DDBJ databases">
        <title>Genome sequence of Kobresia littledalei, the first chromosome-level genome in the family Cyperaceae.</title>
        <authorList>
            <person name="Qu G."/>
        </authorList>
    </citation>
    <scope>NUCLEOTIDE SEQUENCE</scope>
    <source>
        <strain evidence="14">C.B.Clarke</strain>
        <tissue evidence="14">Leaf</tissue>
    </source>
</reference>
<organism evidence="14 15">
    <name type="scientific">Carex littledalei</name>
    <dbReference type="NCBI Taxonomy" id="544730"/>
    <lineage>
        <taxon>Eukaryota</taxon>
        <taxon>Viridiplantae</taxon>
        <taxon>Streptophyta</taxon>
        <taxon>Embryophyta</taxon>
        <taxon>Tracheophyta</taxon>
        <taxon>Spermatophyta</taxon>
        <taxon>Magnoliopsida</taxon>
        <taxon>Liliopsida</taxon>
        <taxon>Poales</taxon>
        <taxon>Cyperaceae</taxon>
        <taxon>Cyperoideae</taxon>
        <taxon>Cariceae</taxon>
        <taxon>Carex</taxon>
        <taxon>Carex subgen. Euthyceras</taxon>
    </lineage>
</organism>
<comment type="catalytic activity">
    <reaction evidence="7">
        <text>Similar to pepsin, but also cleaves on either side of Asp and at Lys-|-Arg.</text>
        <dbReference type="EC" id="3.4.23.12"/>
    </reaction>
</comment>
<evidence type="ECO:0000256" key="3">
    <source>
        <dbReference type="ARBA" id="ARBA00022729"/>
    </source>
</evidence>
<dbReference type="GO" id="GO:0004190">
    <property type="term" value="F:aspartic-type endopeptidase activity"/>
    <property type="evidence" value="ECO:0007669"/>
    <property type="project" value="UniProtKB-KW"/>
</dbReference>
<dbReference type="InterPro" id="IPR021109">
    <property type="entry name" value="Peptidase_aspartic_dom_sf"/>
</dbReference>
<evidence type="ECO:0000256" key="4">
    <source>
        <dbReference type="ARBA" id="ARBA00022750"/>
    </source>
</evidence>
<proteinExistence type="inferred from homology"/>
<dbReference type="PROSITE" id="PS51767">
    <property type="entry name" value="PEPTIDASE_A1"/>
    <property type="match status" value="1"/>
</dbReference>
<evidence type="ECO:0000256" key="8">
    <source>
        <dbReference type="ARBA" id="ARBA00053221"/>
    </source>
</evidence>
<dbReference type="PROSITE" id="PS00141">
    <property type="entry name" value="ASP_PROTEASE"/>
    <property type="match status" value="2"/>
</dbReference>
<dbReference type="PRINTS" id="PR00792">
    <property type="entry name" value="PEPSIN"/>
</dbReference>
<dbReference type="InterPro" id="IPR034161">
    <property type="entry name" value="Pepsin-like_plant"/>
</dbReference>
<keyword evidence="6" id="KW-0325">Glycoprotein</keyword>
<keyword evidence="15" id="KW-1185">Reference proteome</keyword>
<feature type="signal peptide" evidence="12">
    <location>
        <begin position="1"/>
        <end position="21"/>
    </location>
</feature>